<comment type="caution">
    <text evidence="1">The sequence shown here is derived from an EMBL/GenBank/DDBJ whole genome shotgun (WGS) entry which is preliminary data.</text>
</comment>
<name>A0AAW2HEP1_9NEOP</name>
<protein>
    <submittedName>
        <fullName evidence="1">Uncharacterized protein</fullName>
    </submittedName>
</protein>
<proteinExistence type="predicted"/>
<gene>
    <name evidence="1" type="ORF">PYX00_010205</name>
</gene>
<dbReference type="AlphaFoldDB" id="A0AAW2HEP1"/>
<accession>A0AAW2HEP1</accession>
<reference evidence="1" key="1">
    <citation type="journal article" date="2024" name="Gigascience">
        <title>Chromosome-level genome of the poultry shaft louse Menopon gallinae provides insight into the host-switching and adaptive evolution of parasitic lice.</title>
        <authorList>
            <person name="Xu Y."/>
            <person name="Ma L."/>
            <person name="Liu S."/>
            <person name="Liang Y."/>
            <person name="Liu Q."/>
            <person name="He Z."/>
            <person name="Tian L."/>
            <person name="Duan Y."/>
            <person name="Cai W."/>
            <person name="Li H."/>
            <person name="Song F."/>
        </authorList>
    </citation>
    <scope>NUCLEOTIDE SEQUENCE</scope>
    <source>
        <strain evidence="1">Cailab_2023a</strain>
    </source>
</reference>
<dbReference type="EMBL" id="JARGDH010000005">
    <property type="protein sequence ID" value="KAL0268152.1"/>
    <property type="molecule type" value="Genomic_DNA"/>
</dbReference>
<organism evidence="1">
    <name type="scientific">Menopon gallinae</name>
    <name type="common">poultry shaft louse</name>
    <dbReference type="NCBI Taxonomy" id="328185"/>
    <lineage>
        <taxon>Eukaryota</taxon>
        <taxon>Metazoa</taxon>
        <taxon>Ecdysozoa</taxon>
        <taxon>Arthropoda</taxon>
        <taxon>Hexapoda</taxon>
        <taxon>Insecta</taxon>
        <taxon>Pterygota</taxon>
        <taxon>Neoptera</taxon>
        <taxon>Paraneoptera</taxon>
        <taxon>Psocodea</taxon>
        <taxon>Troctomorpha</taxon>
        <taxon>Phthiraptera</taxon>
        <taxon>Amblycera</taxon>
        <taxon>Menoponidae</taxon>
        <taxon>Menopon</taxon>
    </lineage>
</organism>
<evidence type="ECO:0000313" key="1">
    <source>
        <dbReference type="EMBL" id="KAL0268152.1"/>
    </source>
</evidence>
<sequence length="444" mass="51751">MMFLEPEPVDLGGAPRHRSSMARQSRIFSKRRESSIHWKLDDELSDTESLVEVEEEEELKGEDDTEDLTGKKFCCHSGCSFVYNVQENCLSRPSFILESVPFGIYLKLAAIFRMKSDKEHREDDSNRCKIADICDDDEEVEEFIHLVETEMGFRSSASVDEHVEVGTLRDTIKAESPTEPVMFDNPYLKYLRRHKSTRMKDAKKVALSRRSENITRLIIRDFLDWFKSIGGEEDQMTIDENVLHDLFQIGLDSPTARAITLSIREMPVVPESLANFRREPEFAVKRALKQLLKKDIAMERLPPKLFAFGTMLPKEEPPLRFQPPKNNVKKTWTECQRVPPELESLRVVWEGIENLRSTIAFSNWLKQHKEIPPPKYLEEKGLLNIDYEEWMQMFKDFEMEVETEGMDTDSKQRDLPEEPVPSAVAFKSESMFARSNYSLNWRHQ</sequence>